<feature type="compositionally biased region" description="Acidic residues" evidence="4">
    <location>
        <begin position="204"/>
        <end position="213"/>
    </location>
</feature>
<evidence type="ECO:0000259" key="5">
    <source>
        <dbReference type="PROSITE" id="PS50157"/>
    </source>
</evidence>
<dbReference type="STRING" id="568069.A0A1J1J6T5"/>
<evidence type="ECO:0000313" key="8">
    <source>
        <dbReference type="Proteomes" id="UP000183832"/>
    </source>
</evidence>
<dbReference type="Proteomes" id="UP000183832">
    <property type="component" value="Unassembled WGS sequence"/>
</dbReference>
<evidence type="ECO:0000256" key="2">
    <source>
        <dbReference type="ARBA" id="ARBA00023125"/>
    </source>
</evidence>
<dbReference type="GO" id="GO:0008270">
    <property type="term" value="F:zinc ion binding"/>
    <property type="evidence" value="ECO:0007669"/>
    <property type="project" value="UniProtKB-KW"/>
</dbReference>
<dbReference type="Pfam" id="PF03221">
    <property type="entry name" value="HTH_Tnp_Tc5"/>
    <property type="match status" value="1"/>
</dbReference>
<dbReference type="Gene3D" id="3.30.160.60">
    <property type="entry name" value="Classic Zinc Finger"/>
    <property type="match status" value="1"/>
</dbReference>
<dbReference type="GO" id="GO:0003677">
    <property type="term" value="F:DNA binding"/>
    <property type="evidence" value="ECO:0007669"/>
    <property type="project" value="UniProtKB-KW"/>
</dbReference>
<feature type="domain" description="C2H2-type" evidence="5">
    <location>
        <begin position="119"/>
        <end position="147"/>
    </location>
</feature>
<evidence type="ECO:0000256" key="3">
    <source>
        <dbReference type="PROSITE-ProRule" id="PRU00042"/>
    </source>
</evidence>
<feature type="region of interest" description="Disordered" evidence="4">
    <location>
        <begin position="204"/>
        <end position="223"/>
    </location>
</feature>
<dbReference type="InterPro" id="IPR006600">
    <property type="entry name" value="HTH_CenpB_DNA-bd_dom"/>
</dbReference>
<dbReference type="SMART" id="SM00355">
    <property type="entry name" value="ZnF_C2H2"/>
    <property type="match status" value="2"/>
</dbReference>
<dbReference type="SUPFAM" id="SSF57667">
    <property type="entry name" value="beta-beta-alpha zinc fingers"/>
    <property type="match status" value="1"/>
</dbReference>
<dbReference type="InterPro" id="IPR009057">
    <property type="entry name" value="Homeodomain-like_sf"/>
</dbReference>
<sequence>MVYSSWCRLCGSTLGSFEISGNMEQIIDDVLKTKAQMLQSMFKELRDCSDLHATELSENELNIYRSRFGLEKITQNNIVKEEYIEENNEMDHLYQSESVNQRHPKRKHEEIDFEKFNEFKCHVCNENFNKAQFLTVHCRIVHLTNPQFSCFCGENFSSWNSLMTHKSKHIKDQNEISVSDGNTDDPLQPQNRFIHREENFQDDQASDESEFDSSNDSKSIAQSDGSCRKRKAYSVMYKANVLKDYSAGIKGKGLRALAIKHNVRLSTIRGWVKEKERIIFQNNRGGNSNCLRKKIGSGRKAKWPELESLLYDWYSELNQLNIQILPRHFKLKAKEIANELNLENFTASDKWLSSFKIRLRKVNCK</sequence>
<dbReference type="SUPFAM" id="SSF46689">
    <property type="entry name" value="Homeodomain-like"/>
    <property type="match status" value="1"/>
</dbReference>
<protein>
    <submittedName>
        <fullName evidence="7">CLUMA_CG020466, isoform A</fullName>
    </submittedName>
</protein>
<evidence type="ECO:0000256" key="1">
    <source>
        <dbReference type="ARBA" id="ARBA00004123"/>
    </source>
</evidence>
<keyword evidence="2" id="KW-0238">DNA-binding</keyword>
<dbReference type="GO" id="GO:0005634">
    <property type="term" value="C:nucleus"/>
    <property type="evidence" value="ECO:0007669"/>
    <property type="project" value="UniProtKB-SubCell"/>
</dbReference>
<dbReference type="PROSITE" id="PS00028">
    <property type="entry name" value="ZINC_FINGER_C2H2_1"/>
    <property type="match status" value="1"/>
</dbReference>
<dbReference type="InterPro" id="IPR036236">
    <property type="entry name" value="Znf_C2H2_sf"/>
</dbReference>
<reference evidence="7 8" key="1">
    <citation type="submission" date="2015-04" db="EMBL/GenBank/DDBJ databases">
        <authorList>
            <person name="Syromyatnikov M.Y."/>
            <person name="Popov V.N."/>
        </authorList>
    </citation>
    <scope>NUCLEOTIDE SEQUENCE [LARGE SCALE GENOMIC DNA]</scope>
</reference>
<organism evidence="7 8">
    <name type="scientific">Clunio marinus</name>
    <dbReference type="NCBI Taxonomy" id="568069"/>
    <lineage>
        <taxon>Eukaryota</taxon>
        <taxon>Metazoa</taxon>
        <taxon>Ecdysozoa</taxon>
        <taxon>Arthropoda</taxon>
        <taxon>Hexapoda</taxon>
        <taxon>Insecta</taxon>
        <taxon>Pterygota</taxon>
        <taxon>Neoptera</taxon>
        <taxon>Endopterygota</taxon>
        <taxon>Diptera</taxon>
        <taxon>Nematocera</taxon>
        <taxon>Chironomoidea</taxon>
        <taxon>Chironomidae</taxon>
        <taxon>Clunio</taxon>
    </lineage>
</organism>
<keyword evidence="8" id="KW-1185">Reference proteome</keyword>
<dbReference type="SMART" id="SM00674">
    <property type="entry name" value="CENPB"/>
    <property type="match status" value="1"/>
</dbReference>
<dbReference type="AlphaFoldDB" id="A0A1J1J6T5"/>
<evidence type="ECO:0000256" key="4">
    <source>
        <dbReference type="SAM" id="MobiDB-lite"/>
    </source>
</evidence>
<dbReference type="PROSITE" id="PS51253">
    <property type="entry name" value="HTH_CENPB"/>
    <property type="match status" value="1"/>
</dbReference>
<keyword evidence="3" id="KW-0479">Metal-binding</keyword>
<dbReference type="Gene3D" id="1.10.10.60">
    <property type="entry name" value="Homeodomain-like"/>
    <property type="match status" value="1"/>
</dbReference>
<dbReference type="EMBL" id="CVRI01000072">
    <property type="protein sequence ID" value="CRL07500.1"/>
    <property type="molecule type" value="Genomic_DNA"/>
</dbReference>
<comment type="subcellular location">
    <subcellularLocation>
        <location evidence="1">Nucleus</location>
    </subcellularLocation>
</comment>
<name>A0A1J1J6T5_9DIPT</name>
<gene>
    <name evidence="7" type="ORF">CLUMA_CG020466</name>
</gene>
<dbReference type="OrthoDB" id="9909311at2759"/>
<dbReference type="PROSITE" id="PS50157">
    <property type="entry name" value="ZINC_FINGER_C2H2_2"/>
    <property type="match status" value="1"/>
</dbReference>
<keyword evidence="3" id="KW-0862">Zinc</keyword>
<accession>A0A1J1J6T5</accession>
<evidence type="ECO:0000259" key="6">
    <source>
        <dbReference type="PROSITE" id="PS51253"/>
    </source>
</evidence>
<feature type="domain" description="HTH CENPB-type" evidence="6">
    <location>
        <begin position="294"/>
        <end position="365"/>
    </location>
</feature>
<keyword evidence="3" id="KW-0863">Zinc-finger</keyword>
<dbReference type="InterPro" id="IPR013087">
    <property type="entry name" value="Znf_C2H2_type"/>
</dbReference>
<proteinExistence type="predicted"/>
<evidence type="ECO:0000313" key="7">
    <source>
        <dbReference type="EMBL" id="CRL07500.1"/>
    </source>
</evidence>